<name>A0A6P6TEY1_COFAR</name>
<feature type="transmembrane region" description="Helical" evidence="2">
    <location>
        <begin position="12"/>
        <end position="39"/>
    </location>
</feature>
<evidence type="ECO:0000256" key="2">
    <source>
        <dbReference type="SAM" id="Phobius"/>
    </source>
</evidence>
<evidence type="ECO:0000256" key="1">
    <source>
        <dbReference type="SAM" id="MobiDB-lite"/>
    </source>
</evidence>
<proteinExistence type="predicted"/>
<dbReference type="Proteomes" id="UP001652660">
    <property type="component" value="Chromosome 7e"/>
</dbReference>
<feature type="compositionally biased region" description="Basic and acidic residues" evidence="1">
    <location>
        <begin position="195"/>
        <end position="209"/>
    </location>
</feature>
<keyword evidence="2" id="KW-0472">Membrane</keyword>
<sequence>MGAFTQFLYKKLVLLVGSSLFSVSRLLLPLFSFISPFLFRLHGNGSPLRQKFEMNSAEIIDQKDFKHVPSEPTLEPQTEPEPELNDVGFKELETGSHFEPEKKAKTDEVGFTESEADCEGENFDTSFTFRFPTFEEYISNSKKESAELFNSDQVSSTSSSKSDFFMSSESFNVEEIDAASHKHFTVEAAETFEVQSKKKPVDDGPRDEEKSEENEATSCIPQETGDYDFRNEIRFDYTERDCVIASDGHSESINSEPDQVSVTSDSYNDGFLSDEDFGQEYSSVVDLEASMDVNGEKVKTTRGETADFGDKDGESDDFGEEDSDILGELSKLEGELLEQDLERNPDAVASRFLSEDDFREDSMGAEADQDDKPLNGSYDSEKATSKDTCDFEDPNKLETLWEHQDLIEQLKMELRKVRATGLPTILEDSEFPKITEDLKPWKIDEKFQREDCMGELHKFYKSYRERMRKFDIFNYQKMYAIGFLQLKDPLEPISSPKTSGPILKSLLSQNFWQLKHKSSENEPMIKFVKELQSDLEVVYVGQMCLSWEFLHWQYGKALDLWDSDPRGIHRYNEVAGEFQQFQVLLQRFVEDEHFQGPRVQCYVKRRCLLRNLLQVPVIREDNLRKGRRGERAEYVITSDMMVEIIEESIRIFWRFVRADKHCNGAMSKGHKGAPPALQNPGDLELLMEIKNILQKKERKLKDVVRGGNCILRRLRKSREDESDHVLYFFSQVDLKLVARVLNMSRLTTEQLVWCHSKLSRISIESRKIQVEPSFLLFPC</sequence>
<feature type="region of interest" description="Disordered" evidence="1">
    <location>
        <begin position="65"/>
        <end position="85"/>
    </location>
</feature>
<dbReference type="OrthoDB" id="772197at2759"/>
<dbReference type="PANTHER" id="PTHR46741">
    <property type="entry name" value="OS09G0413600 PROTEIN"/>
    <property type="match status" value="1"/>
</dbReference>
<feature type="region of interest" description="Disordered" evidence="1">
    <location>
        <begin position="338"/>
        <end position="391"/>
    </location>
</feature>
<dbReference type="Pfam" id="PF07891">
    <property type="entry name" value="DUF1666"/>
    <property type="match status" value="1"/>
</dbReference>
<dbReference type="InterPro" id="IPR012870">
    <property type="entry name" value="DUF1666"/>
</dbReference>
<feature type="region of interest" description="Disordered" evidence="1">
    <location>
        <begin position="297"/>
        <end position="322"/>
    </location>
</feature>
<dbReference type="RefSeq" id="XP_027076191.2">
    <property type="nucleotide sequence ID" value="XM_027220390.2"/>
</dbReference>
<protein>
    <submittedName>
        <fullName evidence="4">Uncharacterized protein isoform X1</fullName>
    </submittedName>
</protein>
<evidence type="ECO:0000313" key="3">
    <source>
        <dbReference type="Proteomes" id="UP001652660"/>
    </source>
</evidence>
<evidence type="ECO:0000313" key="4">
    <source>
        <dbReference type="RefSeq" id="XP_027076191.2"/>
    </source>
</evidence>
<gene>
    <name evidence="4" type="primary">LOC113699999</name>
</gene>
<reference evidence="4" key="2">
    <citation type="submission" date="2025-08" db="UniProtKB">
        <authorList>
            <consortium name="RefSeq"/>
        </authorList>
    </citation>
    <scope>IDENTIFICATION</scope>
    <source>
        <tissue evidence="4">Leaves</tissue>
    </source>
</reference>
<feature type="compositionally biased region" description="Basic and acidic residues" evidence="1">
    <location>
        <begin position="379"/>
        <end position="391"/>
    </location>
</feature>
<dbReference type="PANTHER" id="PTHR46741:SF2">
    <property type="entry name" value="RIBOSOMAL PROTEIN L34AE"/>
    <property type="match status" value="1"/>
</dbReference>
<feature type="compositionally biased region" description="Basic and acidic residues" evidence="1">
    <location>
        <begin position="353"/>
        <end position="362"/>
    </location>
</feature>
<reference evidence="3" key="1">
    <citation type="journal article" date="2025" name="Foods">
        <title>Unveiling the Microbial Signatures of Arabica Coffee Cherries: Insights into Ripeness Specific Diversity, Functional Traits, and Implications for Quality and Safety.</title>
        <authorList>
            <consortium name="RefSeq"/>
            <person name="Tenea G.N."/>
            <person name="Cifuentes V."/>
            <person name="Reyes P."/>
            <person name="Cevallos-Vallejos M."/>
        </authorList>
    </citation>
    <scope>NUCLEOTIDE SEQUENCE [LARGE SCALE GENOMIC DNA]</scope>
</reference>
<feature type="compositionally biased region" description="Basic and acidic residues" evidence="1">
    <location>
        <begin position="297"/>
        <end position="312"/>
    </location>
</feature>
<keyword evidence="2" id="KW-1133">Transmembrane helix</keyword>
<feature type="compositionally biased region" description="Acidic residues" evidence="1">
    <location>
        <begin position="313"/>
        <end position="322"/>
    </location>
</feature>
<keyword evidence="3" id="KW-1185">Reference proteome</keyword>
<organism evidence="3 4">
    <name type="scientific">Coffea arabica</name>
    <name type="common">Arabian coffee</name>
    <dbReference type="NCBI Taxonomy" id="13443"/>
    <lineage>
        <taxon>Eukaryota</taxon>
        <taxon>Viridiplantae</taxon>
        <taxon>Streptophyta</taxon>
        <taxon>Embryophyta</taxon>
        <taxon>Tracheophyta</taxon>
        <taxon>Spermatophyta</taxon>
        <taxon>Magnoliopsida</taxon>
        <taxon>eudicotyledons</taxon>
        <taxon>Gunneridae</taxon>
        <taxon>Pentapetalae</taxon>
        <taxon>asterids</taxon>
        <taxon>lamiids</taxon>
        <taxon>Gentianales</taxon>
        <taxon>Rubiaceae</taxon>
        <taxon>Ixoroideae</taxon>
        <taxon>Gardenieae complex</taxon>
        <taxon>Bertiereae - Coffeeae clade</taxon>
        <taxon>Coffeeae</taxon>
        <taxon>Coffea</taxon>
    </lineage>
</organism>
<dbReference type="AlphaFoldDB" id="A0A6P6TEY1"/>
<feature type="region of interest" description="Disordered" evidence="1">
    <location>
        <begin position="193"/>
        <end position="225"/>
    </location>
</feature>
<keyword evidence="2" id="KW-0812">Transmembrane</keyword>
<accession>A0A6P6TEY1</accession>
<dbReference type="GeneID" id="113699999"/>